<evidence type="ECO:0000256" key="4">
    <source>
        <dbReference type="SAM" id="MobiDB-lite"/>
    </source>
</evidence>
<accession>A0ABQ6P8E6</accession>
<reference evidence="8 9" key="1">
    <citation type="submission" date="2023-06" db="EMBL/GenBank/DDBJ databases">
        <title>Draft genome sequence of Novosphingobium sp. strain IK01.</title>
        <authorList>
            <person name="Hatamoto M."/>
            <person name="Ikarashi T."/>
            <person name="Yamaguchi T."/>
        </authorList>
    </citation>
    <scope>NUCLEOTIDE SEQUENCE [LARGE SCALE GENOMIC DNA]</scope>
    <source>
        <strain evidence="8 9">IK01</strain>
    </source>
</reference>
<proteinExistence type="predicted"/>
<evidence type="ECO:0000313" key="9">
    <source>
        <dbReference type="Proteomes" id="UP001187221"/>
    </source>
</evidence>
<dbReference type="Pfam" id="PF03865">
    <property type="entry name" value="ShlB"/>
    <property type="match status" value="1"/>
</dbReference>
<keyword evidence="9" id="KW-1185">Reference proteome</keyword>
<feature type="signal peptide" evidence="5">
    <location>
        <begin position="1"/>
        <end position="21"/>
    </location>
</feature>
<dbReference type="Gene3D" id="2.40.160.50">
    <property type="entry name" value="membrane protein fhac: a member of the omp85/tpsb transporter family"/>
    <property type="match status" value="1"/>
</dbReference>
<dbReference type="Pfam" id="PF08479">
    <property type="entry name" value="POTRA_2"/>
    <property type="match status" value="1"/>
</dbReference>
<dbReference type="InterPro" id="IPR051544">
    <property type="entry name" value="TPS_OM_transporter"/>
</dbReference>
<evidence type="ECO:0000313" key="8">
    <source>
        <dbReference type="EMBL" id="GMM61509.1"/>
    </source>
</evidence>
<dbReference type="PANTHER" id="PTHR34597">
    <property type="entry name" value="SLR1661 PROTEIN"/>
    <property type="match status" value="1"/>
</dbReference>
<evidence type="ECO:0000259" key="7">
    <source>
        <dbReference type="Pfam" id="PF08479"/>
    </source>
</evidence>
<dbReference type="InterPro" id="IPR005565">
    <property type="entry name" value="Hemolysn_activator_HlyB_C"/>
</dbReference>
<dbReference type="Proteomes" id="UP001187221">
    <property type="component" value="Unassembled WGS sequence"/>
</dbReference>
<keyword evidence="5" id="KW-0732">Signal</keyword>
<comment type="caution">
    <text evidence="8">The sequence shown here is derived from an EMBL/GenBank/DDBJ whole genome shotgun (WGS) entry which is preliminary data.</text>
</comment>
<feature type="chain" id="PRO_5047244217" description="Hemolysin activation/secretion protein" evidence="5">
    <location>
        <begin position="22"/>
        <end position="572"/>
    </location>
</feature>
<evidence type="ECO:0000256" key="1">
    <source>
        <dbReference type="ARBA" id="ARBA00022452"/>
    </source>
</evidence>
<evidence type="ECO:0000256" key="3">
    <source>
        <dbReference type="ARBA" id="ARBA00023237"/>
    </source>
</evidence>
<evidence type="ECO:0008006" key="10">
    <source>
        <dbReference type="Google" id="ProtNLM"/>
    </source>
</evidence>
<feature type="domain" description="Haemolysin activator HlyB C-terminal" evidence="6">
    <location>
        <begin position="237"/>
        <end position="533"/>
    </location>
</feature>
<keyword evidence="1" id="KW-1134">Transmembrane beta strand</keyword>
<gene>
    <name evidence="8" type="ORF">NUTIK01_22860</name>
</gene>
<evidence type="ECO:0000256" key="5">
    <source>
        <dbReference type="SAM" id="SignalP"/>
    </source>
</evidence>
<evidence type="ECO:0000259" key="6">
    <source>
        <dbReference type="Pfam" id="PF03865"/>
    </source>
</evidence>
<keyword evidence="2" id="KW-0812">Transmembrane</keyword>
<name>A0ABQ6P8E6_9SPHN</name>
<protein>
    <recommendedName>
        <fullName evidence="10">Hemolysin activation/secretion protein</fullName>
    </recommendedName>
</protein>
<dbReference type="PANTHER" id="PTHR34597:SF6">
    <property type="entry name" value="BLR6126 PROTEIN"/>
    <property type="match status" value="1"/>
</dbReference>
<feature type="region of interest" description="Disordered" evidence="4">
    <location>
        <begin position="51"/>
        <end position="85"/>
    </location>
</feature>
<dbReference type="InterPro" id="IPR013686">
    <property type="entry name" value="Polypept-transport_assoc_ShlB"/>
</dbReference>
<feature type="domain" description="Polypeptide-transport-associated ShlB-type" evidence="7">
    <location>
        <begin position="93"/>
        <end position="166"/>
    </location>
</feature>
<dbReference type="Gene3D" id="3.10.20.310">
    <property type="entry name" value="membrane protein fhac"/>
    <property type="match status" value="1"/>
</dbReference>
<sequence>MRHRLSLALLMLNCVAATAQAHDAAMPPAQGGGADAGEGTSAGSVNLRNAQPVASPSVPEPSTPVATGPSAVMGESAALPPTPPPAGLPGVVVRAIIVNGARDIPRKEMDAALSTFVGHRLTQDDMQDLLSTLSGLARARGYVFARSSIPAQTLDSGVLHVDLDEGRVDEVRLTGQANKAVRAILDGLRGHAPRQQEVDRLLTLAQDVPGVRLGQARYEREGDRGILIVPLVNDRGAGHLAVDNWGTGALGPARVQLGYDFNGLIDDKDALSLSVMVTPAQPRELHSFWGRYARQIGHGGTEVAIYGGFGATNSGGAWRAYDANGRWVTAGLSVAQPLLRGRKVSLWLNASLDYIAVNQWFSDAMVRRDRVTTASLSLNGYMPLAGGRLRAGAGVVQGLDVLGATQAGDTLASRPQADGQFTSFNAWGNWAGALVGPFSARLAVTAQLSTAPLLAVEQISVGGPAFGRAYEFAERTGDKGILGSAELQASLWDRPDGLIRWVQLYTFADAGSLSNLRNAYGTGDLYSAGLGARATLPHAFRLGIEAAFPINATRYETGDSAPRLSATATATF</sequence>
<organism evidence="8 9">
    <name type="scientific">Novosphingobium pituita</name>
    <dbReference type="NCBI Taxonomy" id="3056842"/>
    <lineage>
        <taxon>Bacteria</taxon>
        <taxon>Pseudomonadati</taxon>
        <taxon>Pseudomonadota</taxon>
        <taxon>Alphaproteobacteria</taxon>
        <taxon>Sphingomonadales</taxon>
        <taxon>Sphingomonadaceae</taxon>
        <taxon>Novosphingobium</taxon>
    </lineage>
</organism>
<dbReference type="EMBL" id="BTFW01000001">
    <property type="protein sequence ID" value="GMM61509.1"/>
    <property type="molecule type" value="Genomic_DNA"/>
</dbReference>
<evidence type="ECO:0000256" key="2">
    <source>
        <dbReference type="ARBA" id="ARBA00022692"/>
    </source>
</evidence>
<keyword evidence="1" id="KW-0472">Membrane</keyword>
<keyword evidence="3" id="KW-0998">Cell outer membrane</keyword>